<dbReference type="Pfam" id="PF13472">
    <property type="entry name" value="Lipase_GDSL_2"/>
    <property type="match status" value="1"/>
</dbReference>
<reference evidence="2 3" key="1">
    <citation type="submission" date="2018-02" db="EMBL/GenBank/DDBJ databases">
        <title>Genome sequencing of Solimonas sp. HR-BB.</title>
        <authorList>
            <person name="Lee Y."/>
            <person name="Jeon C.O."/>
        </authorList>
    </citation>
    <scope>NUCLEOTIDE SEQUENCE [LARGE SCALE GENOMIC DNA]</scope>
    <source>
        <strain evidence="2 3">HR-BB</strain>
    </source>
</reference>
<feature type="domain" description="SGNH hydrolase-type esterase" evidence="1">
    <location>
        <begin position="41"/>
        <end position="192"/>
    </location>
</feature>
<dbReference type="PANTHER" id="PTHR30383:SF24">
    <property type="entry name" value="THIOESTERASE 1_PROTEASE 1_LYSOPHOSPHOLIPASE L1"/>
    <property type="match status" value="1"/>
</dbReference>
<dbReference type="SUPFAM" id="SSF52266">
    <property type="entry name" value="SGNH hydrolase"/>
    <property type="match status" value="1"/>
</dbReference>
<dbReference type="PANTHER" id="PTHR30383">
    <property type="entry name" value="THIOESTERASE 1/PROTEASE 1/LYSOPHOSPHOLIPASE L1"/>
    <property type="match status" value="1"/>
</dbReference>
<keyword evidence="3" id="KW-1185">Reference proteome</keyword>
<evidence type="ECO:0000313" key="3">
    <source>
        <dbReference type="Proteomes" id="UP000238220"/>
    </source>
</evidence>
<dbReference type="PROSITE" id="PS51257">
    <property type="entry name" value="PROKAR_LIPOPROTEIN"/>
    <property type="match status" value="1"/>
</dbReference>
<accession>A0A2S5TDN6</accession>
<sequence>MVDFRSLAGGLLLLQALLLLAACGDKTPKLAALPPDAVVLAFGDSLTYGTGAGPRQSYPALLAELIGRKVVNAGVPGETSAEGRERLPELLDETEPGLVILCLGGNDMLRQQDRAQMRANLSAMIEEVRGRGIPLVLLGVPEPKLLSLSAEPSYAALAQEYGLPLEARVIAEVLGDRDLKSDPIHPNARGYRQMAEKIAELLKRAGAV</sequence>
<dbReference type="CDD" id="cd01822">
    <property type="entry name" value="Lysophospholipase_L1_like"/>
    <property type="match status" value="1"/>
</dbReference>
<dbReference type="Gene3D" id="3.40.50.1110">
    <property type="entry name" value="SGNH hydrolase"/>
    <property type="match status" value="1"/>
</dbReference>
<evidence type="ECO:0000259" key="1">
    <source>
        <dbReference type="Pfam" id="PF13472"/>
    </source>
</evidence>
<dbReference type="InterPro" id="IPR051532">
    <property type="entry name" value="Ester_Hydrolysis_Enzymes"/>
</dbReference>
<protein>
    <submittedName>
        <fullName evidence="2">Arylesterase</fullName>
    </submittedName>
</protein>
<name>A0A2S5TDN6_9GAMM</name>
<dbReference type="InterPro" id="IPR036514">
    <property type="entry name" value="SGNH_hydro_sf"/>
</dbReference>
<dbReference type="OrthoDB" id="9786188at2"/>
<dbReference type="GO" id="GO:0004622">
    <property type="term" value="F:phosphatidylcholine lysophospholipase activity"/>
    <property type="evidence" value="ECO:0007669"/>
    <property type="project" value="TreeGrafter"/>
</dbReference>
<dbReference type="EMBL" id="PSNW01000009">
    <property type="protein sequence ID" value="PPE73007.1"/>
    <property type="molecule type" value="Genomic_DNA"/>
</dbReference>
<evidence type="ECO:0000313" key="2">
    <source>
        <dbReference type="EMBL" id="PPE73007.1"/>
    </source>
</evidence>
<proteinExistence type="predicted"/>
<dbReference type="Proteomes" id="UP000238220">
    <property type="component" value="Unassembled WGS sequence"/>
</dbReference>
<organism evidence="2 3">
    <name type="scientific">Solimonas fluminis</name>
    <dbReference type="NCBI Taxonomy" id="2086571"/>
    <lineage>
        <taxon>Bacteria</taxon>
        <taxon>Pseudomonadati</taxon>
        <taxon>Pseudomonadota</taxon>
        <taxon>Gammaproteobacteria</taxon>
        <taxon>Nevskiales</taxon>
        <taxon>Nevskiaceae</taxon>
        <taxon>Solimonas</taxon>
    </lineage>
</organism>
<comment type="caution">
    <text evidence="2">The sequence shown here is derived from an EMBL/GenBank/DDBJ whole genome shotgun (WGS) entry which is preliminary data.</text>
</comment>
<dbReference type="AlphaFoldDB" id="A0A2S5TDN6"/>
<dbReference type="InterPro" id="IPR013830">
    <property type="entry name" value="SGNH_hydro"/>
</dbReference>
<gene>
    <name evidence="2" type="ORF">C3942_15690</name>
</gene>